<dbReference type="STRING" id="686832.A0A0C2Y1H1"/>
<reference evidence="2 3" key="1">
    <citation type="submission" date="2014-04" db="EMBL/GenBank/DDBJ databases">
        <authorList>
            <consortium name="DOE Joint Genome Institute"/>
            <person name="Kuo A."/>
            <person name="Gay G."/>
            <person name="Dore J."/>
            <person name="Kohler A."/>
            <person name="Nagy L.G."/>
            <person name="Floudas D."/>
            <person name="Copeland A."/>
            <person name="Barry K.W."/>
            <person name="Cichocki N."/>
            <person name="Veneault-Fourrey C."/>
            <person name="LaButti K."/>
            <person name="Lindquist E.A."/>
            <person name="Lipzen A."/>
            <person name="Lundell T."/>
            <person name="Morin E."/>
            <person name="Murat C."/>
            <person name="Sun H."/>
            <person name="Tunlid A."/>
            <person name="Henrissat B."/>
            <person name="Grigoriev I.V."/>
            <person name="Hibbett D.S."/>
            <person name="Martin F."/>
            <person name="Nordberg H.P."/>
            <person name="Cantor M.N."/>
            <person name="Hua S.X."/>
        </authorList>
    </citation>
    <scope>NUCLEOTIDE SEQUENCE [LARGE SCALE GENOMIC DNA]</scope>
    <source>
        <strain evidence="3">h7</strain>
    </source>
</reference>
<evidence type="ECO:0000313" key="3">
    <source>
        <dbReference type="Proteomes" id="UP000053424"/>
    </source>
</evidence>
<dbReference type="HOGENOM" id="CLU_091074_0_0_1"/>
<dbReference type="AlphaFoldDB" id="A0A0C2Y1H1"/>
<dbReference type="EMBL" id="KN831841">
    <property type="protein sequence ID" value="KIM34942.1"/>
    <property type="molecule type" value="Genomic_DNA"/>
</dbReference>
<dbReference type="Proteomes" id="UP000053424">
    <property type="component" value="Unassembled WGS sequence"/>
</dbReference>
<feature type="compositionally biased region" description="Polar residues" evidence="1">
    <location>
        <begin position="46"/>
        <end position="57"/>
    </location>
</feature>
<dbReference type="OrthoDB" id="3271097at2759"/>
<accession>A0A0C2Y1H1</accession>
<proteinExistence type="predicted"/>
<protein>
    <submittedName>
        <fullName evidence="2">Uncharacterized protein</fullName>
    </submittedName>
</protein>
<reference evidence="3" key="2">
    <citation type="submission" date="2015-01" db="EMBL/GenBank/DDBJ databases">
        <title>Evolutionary Origins and Diversification of the Mycorrhizal Mutualists.</title>
        <authorList>
            <consortium name="DOE Joint Genome Institute"/>
            <consortium name="Mycorrhizal Genomics Consortium"/>
            <person name="Kohler A."/>
            <person name="Kuo A."/>
            <person name="Nagy L.G."/>
            <person name="Floudas D."/>
            <person name="Copeland A."/>
            <person name="Barry K.W."/>
            <person name="Cichocki N."/>
            <person name="Veneault-Fourrey C."/>
            <person name="LaButti K."/>
            <person name="Lindquist E.A."/>
            <person name="Lipzen A."/>
            <person name="Lundell T."/>
            <person name="Morin E."/>
            <person name="Murat C."/>
            <person name="Riley R."/>
            <person name="Ohm R."/>
            <person name="Sun H."/>
            <person name="Tunlid A."/>
            <person name="Henrissat B."/>
            <person name="Grigoriev I.V."/>
            <person name="Hibbett D.S."/>
            <person name="Martin F."/>
        </authorList>
    </citation>
    <scope>NUCLEOTIDE SEQUENCE [LARGE SCALE GENOMIC DNA]</scope>
    <source>
        <strain evidence="3">h7</strain>
    </source>
</reference>
<feature type="compositionally biased region" description="Polar residues" evidence="1">
    <location>
        <begin position="218"/>
        <end position="234"/>
    </location>
</feature>
<evidence type="ECO:0000313" key="2">
    <source>
        <dbReference type="EMBL" id="KIM34942.1"/>
    </source>
</evidence>
<sequence>MAPAKPTKKNAPSKTKATQAKGKENSASIQASAAKKKNQLRKDSGSRTALVNTNTPPVASGAGSDSTIAATSAAEEIERLKVEVLLLRKENANAAGRAPDQRAEITAIPKPRGEAGSKGFKLIREMGLDDTDEHKKLYRAITRSVRDSIIKRSIDLSLDFRKVDPDDLSAIFKWTRKMHPYMLKARFPQNWATAELVKQYMRNHRRYEVKKGRMPPRNQRSGASSSGNATQLANVDSDDEQELEGAENDENENEGSEANGSGEEEDE</sequence>
<feature type="compositionally biased region" description="Low complexity" evidence="1">
    <location>
        <begin position="59"/>
        <end position="69"/>
    </location>
</feature>
<feature type="region of interest" description="Disordered" evidence="1">
    <location>
        <begin position="1"/>
        <end position="69"/>
    </location>
</feature>
<feature type="compositionally biased region" description="Acidic residues" evidence="1">
    <location>
        <begin position="236"/>
        <end position="255"/>
    </location>
</feature>
<feature type="region of interest" description="Disordered" evidence="1">
    <location>
        <begin position="206"/>
        <end position="267"/>
    </location>
</feature>
<evidence type="ECO:0000256" key="1">
    <source>
        <dbReference type="SAM" id="MobiDB-lite"/>
    </source>
</evidence>
<organism evidence="2 3">
    <name type="scientific">Hebeloma cylindrosporum</name>
    <dbReference type="NCBI Taxonomy" id="76867"/>
    <lineage>
        <taxon>Eukaryota</taxon>
        <taxon>Fungi</taxon>
        <taxon>Dikarya</taxon>
        <taxon>Basidiomycota</taxon>
        <taxon>Agaricomycotina</taxon>
        <taxon>Agaricomycetes</taxon>
        <taxon>Agaricomycetidae</taxon>
        <taxon>Agaricales</taxon>
        <taxon>Agaricineae</taxon>
        <taxon>Hymenogastraceae</taxon>
        <taxon>Hebeloma</taxon>
    </lineage>
</organism>
<keyword evidence="3" id="KW-1185">Reference proteome</keyword>
<name>A0A0C2Y1H1_HEBCY</name>
<gene>
    <name evidence="2" type="ORF">M413DRAFT_32896</name>
</gene>